<dbReference type="InterPro" id="IPR001633">
    <property type="entry name" value="EAL_dom"/>
</dbReference>
<proteinExistence type="predicted"/>
<dbReference type="EMBL" id="JAEEGC010000008">
    <property type="protein sequence ID" value="MBV7271776.1"/>
    <property type="molecule type" value="Genomic_DNA"/>
</dbReference>
<gene>
    <name evidence="4" type="ORF">I6U48_02455</name>
</gene>
<dbReference type="RefSeq" id="WP_218318815.1">
    <property type="nucleotide sequence ID" value="NZ_JAEEGC010000008.1"/>
</dbReference>
<dbReference type="Pfam" id="PF00990">
    <property type="entry name" value="GGDEF"/>
    <property type="match status" value="1"/>
</dbReference>
<dbReference type="CDD" id="cd01948">
    <property type="entry name" value="EAL"/>
    <property type="match status" value="1"/>
</dbReference>
<dbReference type="SMART" id="SM00267">
    <property type="entry name" value="GGDEF"/>
    <property type="match status" value="1"/>
</dbReference>
<reference evidence="4" key="1">
    <citation type="submission" date="2020-12" db="EMBL/GenBank/DDBJ databases">
        <title>Clostridium thailandense sp. nov., a novel acetogenic bacterium isolated from peat land soil in Thailand.</title>
        <authorList>
            <person name="Chaikitkaew S."/>
            <person name="Birkeland N.K."/>
        </authorList>
    </citation>
    <scope>NUCLEOTIDE SEQUENCE</scope>
    <source>
        <strain evidence="4">PL3</strain>
    </source>
</reference>
<dbReference type="Pfam" id="PF00563">
    <property type="entry name" value="EAL"/>
    <property type="match status" value="1"/>
</dbReference>
<evidence type="ECO:0000313" key="5">
    <source>
        <dbReference type="Proteomes" id="UP000694308"/>
    </source>
</evidence>
<dbReference type="SMART" id="SM00086">
    <property type="entry name" value="PAC"/>
    <property type="match status" value="1"/>
</dbReference>
<feature type="domain" description="PAC" evidence="1">
    <location>
        <begin position="89"/>
        <end position="141"/>
    </location>
</feature>
<dbReference type="NCBIfam" id="TIGR00229">
    <property type="entry name" value="sensory_box"/>
    <property type="match status" value="1"/>
</dbReference>
<dbReference type="CDD" id="cd01949">
    <property type="entry name" value="GGDEF"/>
    <property type="match status" value="1"/>
</dbReference>
<keyword evidence="5" id="KW-1185">Reference proteome</keyword>
<dbReference type="CDD" id="cd00130">
    <property type="entry name" value="PAS"/>
    <property type="match status" value="1"/>
</dbReference>
<feature type="domain" description="EAL" evidence="2">
    <location>
        <begin position="315"/>
        <end position="568"/>
    </location>
</feature>
<dbReference type="PANTHER" id="PTHR44757">
    <property type="entry name" value="DIGUANYLATE CYCLASE DGCP"/>
    <property type="match status" value="1"/>
</dbReference>
<evidence type="ECO:0000259" key="3">
    <source>
        <dbReference type="PROSITE" id="PS50887"/>
    </source>
</evidence>
<dbReference type="NCBIfam" id="TIGR00254">
    <property type="entry name" value="GGDEF"/>
    <property type="match status" value="1"/>
</dbReference>
<dbReference type="InterPro" id="IPR000014">
    <property type="entry name" value="PAS"/>
</dbReference>
<feature type="domain" description="GGDEF" evidence="3">
    <location>
        <begin position="173"/>
        <end position="306"/>
    </location>
</feature>
<dbReference type="InterPro" id="IPR001610">
    <property type="entry name" value="PAC"/>
</dbReference>
<sequence length="571" mass="66303">MKMKKDNQGYTENFEMYRQAIEEANIAVWEWKLKENIFFASAALKKITQYDTSEYNSLLSFIKNMAIHEDVESAINDLNFFIEGKVSFYRSEFRIITKENKLKWVLFKGNMIKSESEEVKSLFGIVSDITEEKDIQRISMEGLYYDSITKLPNRNLFLMDFKNVLDKIIHFDQEGAIIFVDLDNFKSINDTLGHDYGDLILKVFSQLLNICVKNYGTLYRVGGDEFVILVEKFDSVEKLKEICDMILDYCKKPFELNEKQLYMTTSIGISIFPRDSYASNDLLKFADLAMYESKARGKNTYTFFEQALSESYTRRILIENELKEAIKKNELYIVYQPQIDALENRIVAFEALLRWNNKKLGFVSPVEFIPIAERTGIILDIGDWVLNKVCKKICEFKEKKYKFNNVSINVSPIQIKRSNFKDKIINVCKENRIPLNLLEIEITERTLIELNDEKIADLNELIKKGVNISIDDFGTGYSSLSYLTILPINTLKIDKSFIDNIENEKNRAVIECILNLSKSLKYKVIAEGVEIKEQLGVLMNLGCNIIQGYYFSKPVDEEKLEGMLKNNKSTM</sequence>
<organism evidence="4 5">
    <name type="scientific">Clostridium thailandense</name>
    <dbReference type="NCBI Taxonomy" id="2794346"/>
    <lineage>
        <taxon>Bacteria</taxon>
        <taxon>Bacillati</taxon>
        <taxon>Bacillota</taxon>
        <taxon>Clostridia</taxon>
        <taxon>Eubacteriales</taxon>
        <taxon>Clostridiaceae</taxon>
        <taxon>Clostridium</taxon>
    </lineage>
</organism>
<dbReference type="Proteomes" id="UP000694308">
    <property type="component" value="Unassembled WGS sequence"/>
</dbReference>
<dbReference type="AlphaFoldDB" id="A0A949WPS9"/>
<comment type="caution">
    <text evidence="4">The sequence shown here is derived from an EMBL/GenBank/DDBJ whole genome shotgun (WGS) entry which is preliminary data.</text>
</comment>
<dbReference type="PANTHER" id="PTHR44757:SF2">
    <property type="entry name" value="BIOFILM ARCHITECTURE MAINTENANCE PROTEIN MBAA"/>
    <property type="match status" value="1"/>
</dbReference>
<dbReference type="InterPro" id="IPR013655">
    <property type="entry name" value="PAS_fold_3"/>
</dbReference>
<name>A0A949WPS9_9CLOT</name>
<dbReference type="PROSITE" id="PS50887">
    <property type="entry name" value="GGDEF"/>
    <property type="match status" value="1"/>
</dbReference>
<protein>
    <submittedName>
        <fullName evidence="4">EAL domain-containing protein</fullName>
    </submittedName>
</protein>
<accession>A0A949WPS9</accession>
<evidence type="ECO:0000313" key="4">
    <source>
        <dbReference type="EMBL" id="MBV7271776.1"/>
    </source>
</evidence>
<dbReference type="InterPro" id="IPR052155">
    <property type="entry name" value="Biofilm_reg_signaling"/>
</dbReference>
<dbReference type="Pfam" id="PF08447">
    <property type="entry name" value="PAS_3"/>
    <property type="match status" value="1"/>
</dbReference>
<dbReference type="PROSITE" id="PS50883">
    <property type="entry name" value="EAL"/>
    <property type="match status" value="1"/>
</dbReference>
<dbReference type="SMART" id="SM00052">
    <property type="entry name" value="EAL"/>
    <property type="match status" value="1"/>
</dbReference>
<dbReference type="InterPro" id="IPR000700">
    <property type="entry name" value="PAS-assoc_C"/>
</dbReference>
<evidence type="ECO:0000259" key="1">
    <source>
        <dbReference type="PROSITE" id="PS50113"/>
    </source>
</evidence>
<evidence type="ECO:0000259" key="2">
    <source>
        <dbReference type="PROSITE" id="PS50883"/>
    </source>
</evidence>
<dbReference type="InterPro" id="IPR000160">
    <property type="entry name" value="GGDEF_dom"/>
</dbReference>
<dbReference type="PROSITE" id="PS50113">
    <property type="entry name" value="PAC"/>
    <property type="match status" value="1"/>
</dbReference>